<evidence type="ECO:0000256" key="3">
    <source>
        <dbReference type="ARBA" id="ARBA00023163"/>
    </source>
</evidence>
<feature type="DNA-binding region" description="H-T-H motif" evidence="4">
    <location>
        <begin position="32"/>
        <end position="51"/>
    </location>
</feature>
<accession>A0ABS8ZUQ6</accession>
<feature type="domain" description="HTH tetR-type" evidence="5">
    <location>
        <begin position="9"/>
        <end position="69"/>
    </location>
</feature>
<dbReference type="Gene3D" id="1.10.10.60">
    <property type="entry name" value="Homeodomain-like"/>
    <property type="match status" value="1"/>
</dbReference>
<dbReference type="PRINTS" id="PR00455">
    <property type="entry name" value="HTHTETR"/>
</dbReference>
<dbReference type="InterPro" id="IPR001647">
    <property type="entry name" value="HTH_TetR"/>
</dbReference>
<dbReference type="RefSeq" id="WP_233732852.1">
    <property type="nucleotide sequence ID" value="NZ_JAJVCN010000004.1"/>
</dbReference>
<sequence length="201" mass="22490">MGLRELKMERTRQLIADKAFELFTEHGFDETTVEQIAAAAEVGPRTLYRYFPTKETLIVNFVESQLFSALDRMREQPDDVPVTEAMYALIDSVVLTTAVHESRVLAIYELAGRTESVNAQFSSIWFRWRAAVADEISRRSKRRGGDMAASLAAATVGFVIDVTVHAWVESGGKANMRRLANRALELLRNGEVPVAMPAGRR</sequence>
<evidence type="ECO:0000256" key="2">
    <source>
        <dbReference type="ARBA" id="ARBA00023125"/>
    </source>
</evidence>
<evidence type="ECO:0000259" key="5">
    <source>
        <dbReference type="PROSITE" id="PS50977"/>
    </source>
</evidence>
<gene>
    <name evidence="6" type="ORF">LWC34_49065</name>
</gene>
<dbReference type="PROSITE" id="PS01081">
    <property type="entry name" value="HTH_TETR_1"/>
    <property type="match status" value="1"/>
</dbReference>
<organism evidence="6 7">
    <name type="scientific">Kibdelosporangium philippinense</name>
    <dbReference type="NCBI Taxonomy" id="211113"/>
    <lineage>
        <taxon>Bacteria</taxon>
        <taxon>Bacillati</taxon>
        <taxon>Actinomycetota</taxon>
        <taxon>Actinomycetes</taxon>
        <taxon>Pseudonocardiales</taxon>
        <taxon>Pseudonocardiaceae</taxon>
        <taxon>Kibdelosporangium</taxon>
    </lineage>
</organism>
<proteinExistence type="predicted"/>
<keyword evidence="1" id="KW-0805">Transcription regulation</keyword>
<evidence type="ECO:0000313" key="7">
    <source>
        <dbReference type="Proteomes" id="UP001521150"/>
    </source>
</evidence>
<keyword evidence="2 4" id="KW-0238">DNA-binding</keyword>
<dbReference type="PANTHER" id="PTHR30055">
    <property type="entry name" value="HTH-TYPE TRANSCRIPTIONAL REGULATOR RUTR"/>
    <property type="match status" value="1"/>
</dbReference>
<evidence type="ECO:0000256" key="1">
    <source>
        <dbReference type="ARBA" id="ARBA00023015"/>
    </source>
</evidence>
<protein>
    <submittedName>
        <fullName evidence="6">TetR/AcrR family transcriptional regulator</fullName>
    </submittedName>
</protein>
<dbReference type="Gene3D" id="1.10.357.10">
    <property type="entry name" value="Tetracycline Repressor, domain 2"/>
    <property type="match status" value="1"/>
</dbReference>
<name>A0ABS8ZUQ6_9PSEU</name>
<dbReference type="InterPro" id="IPR009057">
    <property type="entry name" value="Homeodomain-like_sf"/>
</dbReference>
<dbReference type="EMBL" id="JAJVCN010000004">
    <property type="protein sequence ID" value="MCE7010705.1"/>
    <property type="molecule type" value="Genomic_DNA"/>
</dbReference>
<keyword evidence="7" id="KW-1185">Reference proteome</keyword>
<evidence type="ECO:0000313" key="6">
    <source>
        <dbReference type="EMBL" id="MCE7010705.1"/>
    </source>
</evidence>
<comment type="caution">
    <text evidence="6">The sequence shown here is derived from an EMBL/GenBank/DDBJ whole genome shotgun (WGS) entry which is preliminary data.</text>
</comment>
<dbReference type="Pfam" id="PF00440">
    <property type="entry name" value="TetR_N"/>
    <property type="match status" value="1"/>
</dbReference>
<dbReference type="InterPro" id="IPR050109">
    <property type="entry name" value="HTH-type_TetR-like_transc_reg"/>
</dbReference>
<reference evidence="6 7" key="1">
    <citation type="submission" date="2021-12" db="EMBL/GenBank/DDBJ databases">
        <title>Genome sequence of Kibdelosporangium philippinense ATCC 49844.</title>
        <authorList>
            <person name="Fedorov E.A."/>
            <person name="Omeragic M."/>
            <person name="Shalygina K.F."/>
            <person name="Maclea K.S."/>
        </authorList>
    </citation>
    <scope>NUCLEOTIDE SEQUENCE [LARGE SCALE GENOMIC DNA]</scope>
    <source>
        <strain evidence="6 7">ATCC 49844</strain>
    </source>
</reference>
<dbReference type="InterPro" id="IPR023772">
    <property type="entry name" value="DNA-bd_HTH_TetR-type_CS"/>
</dbReference>
<evidence type="ECO:0000256" key="4">
    <source>
        <dbReference type="PROSITE-ProRule" id="PRU00335"/>
    </source>
</evidence>
<dbReference type="PROSITE" id="PS50977">
    <property type="entry name" value="HTH_TETR_2"/>
    <property type="match status" value="1"/>
</dbReference>
<keyword evidence="3" id="KW-0804">Transcription</keyword>
<dbReference type="Proteomes" id="UP001521150">
    <property type="component" value="Unassembled WGS sequence"/>
</dbReference>
<dbReference type="PANTHER" id="PTHR30055:SF238">
    <property type="entry name" value="MYCOFACTOCIN BIOSYNTHESIS TRANSCRIPTIONAL REGULATOR MFTR-RELATED"/>
    <property type="match status" value="1"/>
</dbReference>
<dbReference type="SUPFAM" id="SSF46689">
    <property type="entry name" value="Homeodomain-like"/>
    <property type="match status" value="1"/>
</dbReference>